<evidence type="ECO:0000256" key="1">
    <source>
        <dbReference type="SAM" id="MobiDB-lite"/>
    </source>
</evidence>
<evidence type="ECO:0000313" key="3">
    <source>
        <dbReference type="EMBL" id="KAE8145194.1"/>
    </source>
</evidence>
<keyword evidence="2" id="KW-1133">Transmembrane helix</keyword>
<keyword evidence="4" id="KW-1185">Reference proteome</keyword>
<feature type="compositionally biased region" description="Polar residues" evidence="1">
    <location>
        <begin position="1"/>
        <end position="19"/>
    </location>
</feature>
<gene>
    <name evidence="3" type="ORF">BDV25DRAFT_134000</name>
</gene>
<feature type="region of interest" description="Disordered" evidence="1">
    <location>
        <begin position="1"/>
        <end position="56"/>
    </location>
</feature>
<protein>
    <submittedName>
        <fullName evidence="3">Uncharacterized protein</fullName>
    </submittedName>
</protein>
<feature type="compositionally biased region" description="Low complexity" evidence="1">
    <location>
        <begin position="20"/>
        <end position="31"/>
    </location>
</feature>
<dbReference type="EMBL" id="ML742374">
    <property type="protein sequence ID" value="KAE8145194.1"/>
    <property type="molecule type" value="Genomic_DNA"/>
</dbReference>
<keyword evidence="2" id="KW-0472">Membrane</keyword>
<feature type="region of interest" description="Disordered" evidence="1">
    <location>
        <begin position="296"/>
        <end position="316"/>
    </location>
</feature>
<sequence>MESSQSDWSISVTPSRSQSNANDTNRNNNGNFHSTVRSHQESHMSLRINNGNNTGQRAFRDSVGRQERHIPSGFYSFHHSDIDHSESVYAPNRPNLRIDSQVVTVQNGVANGTQPSIGAEQAVHVIQPRENAGNSNHRLRSCTSIMGDKRTKRRLITLIISAVFLTFVVALYFAITASESSLGQELHILLIFMILILAIVLCHSLIRFFIIVLRSSGSAVAMNRIPSRVGPTGYAQPESPIHVILARDEEVLSERNGASGEKVAAPPPAYGLWRSSVRINPDLLYWQRVRDNAPALPQRASQVPGTKFSMPRPPSYTSDNGVDYAVEAQPQHFTHCGNSERRECLQ</sequence>
<feature type="transmembrane region" description="Helical" evidence="2">
    <location>
        <begin position="187"/>
        <end position="213"/>
    </location>
</feature>
<evidence type="ECO:0000313" key="4">
    <source>
        <dbReference type="Proteomes" id="UP000325780"/>
    </source>
</evidence>
<proteinExistence type="predicted"/>
<keyword evidence="2" id="KW-0812">Transmembrane</keyword>
<name>A0A5N6TFP5_ASPAV</name>
<evidence type="ECO:0000256" key="2">
    <source>
        <dbReference type="SAM" id="Phobius"/>
    </source>
</evidence>
<dbReference type="Proteomes" id="UP000325780">
    <property type="component" value="Unassembled WGS sequence"/>
</dbReference>
<accession>A0A5N6TFP5</accession>
<dbReference type="OrthoDB" id="5417811at2759"/>
<feature type="compositionally biased region" description="Polar residues" evidence="1">
    <location>
        <begin position="47"/>
        <end position="56"/>
    </location>
</feature>
<feature type="transmembrane region" description="Helical" evidence="2">
    <location>
        <begin position="155"/>
        <end position="175"/>
    </location>
</feature>
<dbReference type="AlphaFoldDB" id="A0A5N6TFP5"/>
<reference evidence="3 4" key="1">
    <citation type="submission" date="2019-04" db="EMBL/GenBank/DDBJ databases">
        <title>Friends and foes A comparative genomics study of 23 Aspergillus species from section Flavi.</title>
        <authorList>
            <consortium name="DOE Joint Genome Institute"/>
            <person name="Kjaerbolling I."/>
            <person name="Vesth T."/>
            <person name="Frisvad J.C."/>
            <person name="Nybo J.L."/>
            <person name="Theobald S."/>
            <person name="Kildgaard S."/>
            <person name="Isbrandt T."/>
            <person name="Kuo A."/>
            <person name="Sato A."/>
            <person name="Lyhne E.K."/>
            <person name="Kogle M.E."/>
            <person name="Wiebenga A."/>
            <person name="Kun R.S."/>
            <person name="Lubbers R.J."/>
            <person name="Makela M.R."/>
            <person name="Barry K."/>
            <person name="Chovatia M."/>
            <person name="Clum A."/>
            <person name="Daum C."/>
            <person name="Haridas S."/>
            <person name="He G."/>
            <person name="LaButti K."/>
            <person name="Lipzen A."/>
            <person name="Mondo S."/>
            <person name="Riley R."/>
            <person name="Salamov A."/>
            <person name="Simmons B.A."/>
            <person name="Magnuson J.K."/>
            <person name="Henrissat B."/>
            <person name="Mortensen U.H."/>
            <person name="Larsen T.O."/>
            <person name="Devries R.P."/>
            <person name="Grigoriev I.V."/>
            <person name="Machida M."/>
            <person name="Baker S.E."/>
            <person name="Andersen M.R."/>
        </authorList>
    </citation>
    <scope>NUCLEOTIDE SEQUENCE [LARGE SCALE GENOMIC DNA]</scope>
    <source>
        <strain evidence="3 4">IBT 18842</strain>
    </source>
</reference>
<organism evidence="3 4">
    <name type="scientific">Aspergillus avenaceus</name>
    <dbReference type="NCBI Taxonomy" id="36643"/>
    <lineage>
        <taxon>Eukaryota</taxon>
        <taxon>Fungi</taxon>
        <taxon>Dikarya</taxon>
        <taxon>Ascomycota</taxon>
        <taxon>Pezizomycotina</taxon>
        <taxon>Eurotiomycetes</taxon>
        <taxon>Eurotiomycetidae</taxon>
        <taxon>Eurotiales</taxon>
        <taxon>Aspergillaceae</taxon>
        <taxon>Aspergillus</taxon>
        <taxon>Aspergillus subgen. Circumdati</taxon>
    </lineage>
</organism>